<reference evidence="1" key="2">
    <citation type="submission" date="2025-09" db="UniProtKB">
        <authorList>
            <consortium name="EnsemblPlants"/>
        </authorList>
    </citation>
    <scope>IDENTIFICATION</scope>
</reference>
<dbReference type="EnsemblPlants" id="AVESA.00010b.r2.7DG1363970.1">
    <property type="protein sequence ID" value="AVESA.00010b.r2.7DG1363970.1.CDS"/>
    <property type="gene ID" value="AVESA.00010b.r2.7DG1363970"/>
</dbReference>
<proteinExistence type="predicted"/>
<name>A0ACD6AIQ6_AVESA</name>
<protein>
    <submittedName>
        <fullName evidence="1">Uncharacterized protein</fullName>
    </submittedName>
</protein>
<dbReference type="Proteomes" id="UP001732700">
    <property type="component" value="Chromosome 7D"/>
</dbReference>
<reference evidence="1" key="1">
    <citation type="submission" date="2021-05" db="EMBL/GenBank/DDBJ databases">
        <authorList>
            <person name="Scholz U."/>
            <person name="Mascher M."/>
            <person name="Fiebig A."/>
        </authorList>
    </citation>
    <scope>NUCLEOTIDE SEQUENCE [LARGE SCALE GENOMIC DNA]</scope>
</reference>
<organism evidence="1 2">
    <name type="scientific">Avena sativa</name>
    <name type="common">Oat</name>
    <dbReference type="NCBI Taxonomy" id="4498"/>
    <lineage>
        <taxon>Eukaryota</taxon>
        <taxon>Viridiplantae</taxon>
        <taxon>Streptophyta</taxon>
        <taxon>Embryophyta</taxon>
        <taxon>Tracheophyta</taxon>
        <taxon>Spermatophyta</taxon>
        <taxon>Magnoliopsida</taxon>
        <taxon>Liliopsida</taxon>
        <taxon>Poales</taxon>
        <taxon>Poaceae</taxon>
        <taxon>BOP clade</taxon>
        <taxon>Pooideae</taxon>
        <taxon>Poodae</taxon>
        <taxon>Poeae</taxon>
        <taxon>Poeae Chloroplast Group 1 (Aveneae type)</taxon>
        <taxon>Aveninae</taxon>
        <taxon>Avena</taxon>
    </lineage>
</organism>
<evidence type="ECO:0000313" key="2">
    <source>
        <dbReference type="Proteomes" id="UP001732700"/>
    </source>
</evidence>
<evidence type="ECO:0000313" key="1">
    <source>
        <dbReference type="EnsemblPlants" id="AVESA.00010b.r2.7DG1363970.1.CDS"/>
    </source>
</evidence>
<keyword evidence="2" id="KW-1185">Reference proteome</keyword>
<sequence>MRDDQDEPVTETDGGAVEELSSFTPKSPISKPYISDVLNDPTAYPEILAAFNEAHAKYKAKLGRRGHLFTLAHKGKLVPSCLVYHPHLHPIRESAKKAVLHAAKSVIRLSSSVDGKALANWCGLWIKWNKESNTGIILTTAHLIRIKQPTKNHWKGRDEYNIKANLRFTCWMTAPQKATTSTTRGIMIYDLAFFEVRVNEPVQLPSFNRSVHCGQDVFLLGRDDRMNLRITHGRVEYWNPGSGERHHYMYLSHHEADRLSRKKMMISFPIKIMLIIWYFDCDDNGGSIIGLDGKVMGLVNKHVNKSFVPSCILDKCMDLWSEFQCIPRLHLGMKFTSIKLLDPVHVEKMWRMYKIEDGLIAEEVSKESHAEKLGISLGDVIEHFNGECISTTIELENMLLGRCRDHLDQGNHLNVDIDVSIQVSHLEERLRRTINLTVNVSDSGEIIRRRTCPNTEGTSTSVQSIQHVADDSLLPRELTWEDLARCYYRLL</sequence>
<accession>A0ACD6AIQ6</accession>